<dbReference type="Pfam" id="PF02867">
    <property type="entry name" value="Ribonuc_red_lgC"/>
    <property type="match status" value="1"/>
</dbReference>
<accession>A0A381KL41</accession>
<comment type="similarity">
    <text evidence="1">Belongs to the ribonucleoside diphosphate reductase large chain family.</text>
</comment>
<dbReference type="GO" id="GO:0005971">
    <property type="term" value="C:ribonucleoside-diphosphate reductase complex"/>
    <property type="evidence" value="ECO:0007669"/>
    <property type="project" value="TreeGrafter"/>
</dbReference>
<dbReference type="Gene3D" id="3.20.70.20">
    <property type="match status" value="1"/>
</dbReference>
<sequence length="112" mass="13286">MNLHGYLVRENILYTSDDAIDFSNVFFAMVRYYSIKASMKIAIERNQTFEGFDKSEYVKGRNSKVLSKYYEQSYLPKSEKVRALFEGIYIPTKEDWTKLLDEVKEKGYIMHI</sequence>
<keyword evidence="3" id="KW-0560">Oxidoreductase</keyword>
<evidence type="ECO:0000256" key="1">
    <source>
        <dbReference type="ARBA" id="ARBA00010406"/>
    </source>
</evidence>
<dbReference type="PANTHER" id="PTHR11573">
    <property type="entry name" value="RIBONUCLEOSIDE-DIPHOSPHATE REDUCTASE LARGE CHAIN"/>
    <property type="match status" value="1"/>
</dbReference>
<dbReference type="PANTHER" id="PTHR11573:SF30">
    <property type="entry name" value="RIBONUCLEOSIDE-DIPHOSPHATE REDUCTASE 2 SUBUNIT ALPHA"/>
    <property type="match status" value="1"/>
</dbReference>
<evidence type="ECO:0000313" key="3">
    <source>
        <dbReference type="EMBL" id="SUY82619.1"/>
    </source>
</evidence>
<proteinExistence type="inferred from homology"/>
<feature type="domain" description="Ribonucleotide reductase large subunit C-terminal" evidence="2">
    <location>
        <begin position="1"/>
        <end position="108"/>
    </location>
</feature>
<dbReference type="EMBL" id="UFWD01000002">
    <property type="protein sequence ID" value="SUY82619.1"/>
    <property type="molecule type" value="Genomic_DNA"/>
</dbReference>
<evidence type="ECO:0000259" key="2">
    <source>
        <dbReference type="Pfam" id="PF02867"/>
    </source>
</evidence>
<organism evidence="3">
    <name type="scientific">Clostridioides difficile</name>
    <name type="common">Peptoclostridium difficile</name>
    <dbReference type="NCBI Taxonomy" id="1496"/>
    <lineage>
        <taxon>Bacteria</taxon>
        <taxon>Bacillati</taxon>
        <taxon>Bacillota</taxon>
        <taxon>Clostridia</taxon>
        <taxon>Peptostreptococcales</taxon>
        <taxon>Peptostreptococcaceae</taxon>
        <taxon>Clostridioides</taxon>
    </lineage>
</organism>
<protein>
    <submittedName>
        <fullName evidence="3">Ribonucleoside-diphosphate reductase alpha chain</fullName>
        <ecNumber evidence="3">1.17.4.1</ecNumber>
    </submittedName>
</protein>
<dbReference type="InterPro" id="IPR039718">
    <property type="entry name" value="Rrm1"/>
</dbReference>
<name>A0A381KL41_CLODI</name>
<dbReference type="GO" id="GO:0005524">
    <property type="term" value="F:ATP binding"/>
    <property type="evidence" value="ECO:0007669"/>
    <property type="project" value="TreeGrafter"/>
</dbReference>
<dbReference type="SUPFAM" id="SSF51998">
    <property type="entry name" value="PFL-like glycyl radical enzymes"/>
    <property type="match status" value="1"/>
</dbReference>
<dbReference type="EC" id="1.17.4.1" evidence="3"/>
<reference evidence="3" key="1">
    <citation type="submission" date="2018-06" db="EMBL/GenBank/DDBJ databases">
        <authorList>
            <consortium name="Pathogen Informatics"/>
            <person name="Doyle S."/>
        </authorList>
    </citation>
    <scope>NUCLEOTIDE SEQUENCE</scope>
    <source>
        <strain evidence="3">NCTC13307</strain>
    </source>
</reference>
<gene>
    <name evidence="3" type="primary">nrdE_3</name>
    <name evidence="3" type="ORF">NCTC13307_03724</name>
</gene>
<dbReference type="GO" id="GO:0004748">
    <property type="term" value="F:ribonucleoside-diphosphate reductase activity, thioredoxin disulfide as acceptor"/>
    <property type="evidence" value="ECO:0007669"/>
    <property type="project" value="UniProtKB-EC"/>
</dbReference>
<dbReference type="AlphaFoldDB" id="A0A381KL41"/>
<dbReference type="InterPro" id="IPR000788">
    <property type="entry name" value="RNR_lg_C"/>
</dbReference>
<dbReference type="GO" id="GO:0009263">
    <property type="term" value="P:deoxyribonucleotide biosynthetic process"/>
    <property type="evidence" value="ECO:0007669"/>
    <property type="project" value="TreeGrafter"/>
</dbReference>